<proteinExistence type="predicted"/>
<feature type="region of interest" description="Disordered" evidence="2">
    <location>
        <begin position="397"/>
        <end position="416"/>
    </location>
</feature>
<name>A0A7J6X6E5_THATH</name>
<accession>A0A7J6X6E5</accession>
<dbReference type="EMBL" id="JABWDY010004692">
    <property type="protein sequence ID" value="KAF5204973.1"/>
    <property type="molecule type" value="Genomic_DNA"/>
</dbReference>
<feature type="domain" description="CCHC-type" evidence="3">
    <location>
        <begin position="223"/>
        <end position="238"/>
    </location>
</feature>
<sequence>MASLEQLPSSQVAWSSLFKSNSSFDVSLSKCETSLVDGIATVPQEIMEEGSKDWKDFLIGYFIDKKLPFHMVKNALTKTWKLKGSFTMTTDEDVFYFKFNAPEDKRMILEQGPVFIAGRLFVTKQWSEELDINKNKLGTLPIWIKIWNLPKLLWNKKGLSFVASLLGNPLFTDEATCKKERLNFAKVCVEIPADFRFAKSLQLNMGGSVVNVNLEYPWKPAICNNCKRFGHKERKCPNVVSRVWTSKNVEKGQASCVRDELGNPLEKEVENVVTVVNIEPQAATNPAGVCEHIGSGNRFEALNEVEEEHDHIPQVTEKVVSNANAEVQPSITDLVVHTSPTEVERVPCSLEVVPLNTLENQFALEVVLNGEAIQEDVQEPISDGEVQQYEDEKELYLESSDDGYSTEKEDDIDEPEFFKDHLEVSKEKNKESLILATPEPVLDKGKGPETSCKQGSKSKTPKKRPRGRPKGSCKKH</sequence>
<dbReference type="PANTHER" id="PTHR31286:SF180">
    <property type="entry name" value="OS10G0362600 PROTEIN"/>
    <property type="match status" value="1"/>
</dbReference>
<dbReference type="SUPFAM" id="SSF57756">
    <property type="entry name" value="Retrovirus zinc finger-like domains"/>
    <property type="match status" value="1"/>
</dbReference>
<dbReference type="OrthoDB" id="1939300at2759"/>
<dbReference type="InterPro" id="IPR036875">
    <property type="entry name" value="Znf_CCHC_sf"/>
</dbReference>
<dbReference type="Pfam" id="PF14111">
    <property type="entry name" value="DUF4283"/>
    <property type="match status" value="1"/>
</dbReference>
<dbReference type="PANTHER" id="PTHR31286">
    <property type="entry name" value="GLYCINE-RICH CELL WALL STRUCTURAL PROTEIN 1.8-LIKE"/>
    <property type="match status" value="1"/>
</dbReference>
<keyword evidence="1" id="KW-0479">Metal-binding</keyword>
<reference evidence="4 5" key="1">
    <citation type="submission" date="2020-06" db="EMBL/GenBank/DDBJ databases">
        <title>Transcriptomic and genomic resources for Thalictrum thalictroides and T. hernandezii: Facilitating candidate gene discovery in an emerging model plant lineage.</title>
        <authorList>
            <person name="Arias T."/>
            <person name="Riano-Pachon D.M."/>
            <person name="Di Stilio V.S."/>
        </authorList>
    </citation>
    <scope>NUCLEOTIDE SEQUENCE [LARGE SCALE GENOMIC DNA]</scope>
    <source>
        <strain evidence="5">cv. WT478/WT964</strain>
        <tissue evidence="4">Leaves</tissue>
    </source>
</reference>
<evidence type="ECO:0000313" key="5">
    <source>
        <dbReference type="Proteomes" id="UP000554482"/>
    </source>
</evidence>
<dbReference type="AlphaFoldDB" id="A0A7J6X6E5"/>
<dbReference type="InterPro" id="IPR001878">
    <property type="entry name" value="Znf_CCHC"/>
</dbReference>
<feature type="region of interest" description="Disordered" evidence="2">
    <location>
        <begin position="426"/>
        <end position="476"/>
    </location>
</feature>
<evidence type="ECO:0000313" key="4">
    <source>
        <dbReference type="EMBL" id="KAF5204973.1"/>
    </source>
</evidence>
<evidence type="ECO:0000259" key="3">
    <source>
        <dbReference type="PROSITE" id="PS50158"/>
    </source>
</evidence>
<evidence type="ECO:0000256" key="2">
    <source>
        <dbReference type="SAM" id="MobiDB-lite"/>
    </source>
</evidence>
<dbReference type="InterPro" id="IPR040256">
    <property type="entry name" value="At4g02000-like"/>
</dbReference>
<dbReference type="PROSITE" id="PS50158">
    <property type="entry name" value="ZF_CCHC"/>
    <property type="match status" value="1"/>
</dbReference>
<gene>
    <name evidence="4" type="ORF">FRX31_005439</name>
</gene>
<dbReference type="InterPro" id="IPR025558">
    <property type="entry name" value="DUF4283"/>
</dbReference>
<comment type="caution">
    <text evidence="4">The sequence shown here is derived from an EMBL/GenBank/DDBJ whole genome shotgun (WGS) entry which is preliminary data.</text>
</comment>
<dbReference type="GO" id="GO:0008270">
    <property type="term" value="F:zinc ion binding"/>
    <property type="evidence" value="ECO:0007669"/>
    <property type="project" value="UniProtKB-KW"/>
</dbReference>
<dbReference type="Proteomes" id="UP000554482">
    <property type="component" value="Unassembled WGS sequence"/>
</dbReference>
<organism evidence="4 5">
    <name type="scientific">Thalictrum thalictroides</name>
    <name type="common">Rue-anemone</name>
    <name type="synonym">Anemone thalictroides</name>
    <dbReference type="NCBI Taxonomy" id="46969"/>
    <lineage>
        <taxon>Eukaryota</taxon>
        <taxon>Viridiplantae</taxon>
        <taxon>Streptophyta</taxon>
        <taxon>Embryophyta</taxon>
        <taxon>Tracheophyta</taxon>
        <taxon>Spermatophyta</taxon>
        <taxon>Magnoliopsida</taxon>
        <taxon>Ranunculales</taxon>
        <taxon>Ranunculaceae</taxon>
        <taxon>Thalictroideae</taxon>
        <taxon>Thalictrum</taxon>
    </lineage>
</organism>
<keyword evidence="1" id="KW-0862">Zinc</keyword>
<evidence type="ECO:0000256" key="1">
    <source>
        <dbReference type="PROSITE-ProRule" id="PRU00047"/>
    </source>
</evidence>
<protein>
    <submittedName>
        <fullName evidence="4">Zinc ion binding / nucleic acid binding protein</fullName>
    </submittedName>
</protein>
<feature type="compositionally biased region" description="Basic residues" evidence="2">
    <location>
        <begin position="459"/>
        <end position="476"/>
    </location>
</feature>
<dbReference type="GO" id="GO:0003676">
    <property type="term" value="F:nucleic acid binding"/>
    <property type="evidence" value="ECO:0007669"/>
    <property type="project" value="InterPro"/>
</dbReference>
<keyword evidence="5" id="KW-1185">Reference proteome</keyword>
<keyword evidence="1" id="KW-0863">Zinc-finger</keyword>